<keyword evidence="3" id="KW-1185">Reference proteome</keyword>
<keyword evidence="1" id="KW-0812">Transmembrane</keyword>
<accession>A0A7S6UK77</accession>
<organism evidence="2 3">
    <name type="scientific">Novilysobacter avium</name>
    <dbReference type="NCBI Taxonomy" id="2781023"/>
    <lineage>
        <taxon>Bacteria</taxon>
        <taxon>Pseudomonadati</taxon>
        <taxon>Pseudomonadota</taxon>
        <taxon>Gammaproteobacteria</taxon>
        <taxon>Lysobacterales</taxon>
        <taxon>Lysobacteraceae</taxon>
        <taxon>Novilysobacter</taxon>
    </lineage>
</organism>
<feature type="transmembrane region" description="Helical" evidence="1">
    <location>
        <begin position="67"/>
        <end position="85"/>
    </location>
</feature>
<protein>
    <submittedName>
        <fullName evidence="2">DUF1499 domain-containing protein</fullName>
    </submittedName>
</protein>
<dbReference type="Proteomes" id="UP000593932">
    <property type="component" value="Chromosome"/>
</dbReference>
<gene>
    <name evidence="2" type="ORF">INQ42_11515</name>
</gene>
<keyword evidence="1" id="KW-1133">Transmembrane helix</keyword>
<reference evidence="2 3" key="1">
    <citation type="submission" date="2020-10" db="EMBL/GenBank/DDBJ databases">
        <title>complete genome sequencing of Lysobacter sp. H23M41.</title>
        <authorList>
            <person name="Bae J.-W."/>
            <person name="Lee S.-Y."/>
        </authorList>
    </citation>
    <scope>NUCLEOTIDE SEQUENCE [LARGE SCALE GENOMIC DNA]</scope>
    <source>
        <strain evidence="2 3">H23M41</strain>
    </source>
</reference>
<evidence type="ECO:0000313" key="2">
    <source>
        <dbReference type="EMBL" id="QOW21836.1"/>
    </source>
</evidence>
<feature type="transmembrane region" description="Helical" evidence="1">
    <location>
        <begin position="41"/>
        <end position="60"/>
    </location>
</feature>
<name>A0A7S6UK77_9GAMM</name>
<evidence type="ECO:0000256" key="1">
    <source>
        <dbReference type="SAM" id="Phobius"/>
    </source>
</evidence>
<dbReference type="Pfam" id="PF07386">
    <property type="entry name" value="DUF1499"/>
    <property type="match status" value="1"/>
</dbReference>
<dbReference type="EMBL" id="CP063657">
    <property type="protein sequence ID" value="QOW21836.1"/>
    <property type="molecule type" value="Genomic_DNA"/>
</dbReference>
<proteinExistence type="predicted"/>
<dbReference type="RefSeq" id="WP_194034392.1">
    <property type="nucleotide sequence ID" value="NZ_CP063657.1"/>
</dbReference>
<dbReference type="InterPro" id="IPR010865">
    <property type="entry name" value="DUF1499"/>
</dbReference>
<evidence type="ECO:0000313" key="3">
    <source>
        <dbReference type="Proteomes" id="UP000593932"/>
    </source>
</evidence>
<keyword evidence="1" id="KW-0472">Membrane</keyword>
<sequence>MRLSRFVLVIALLGALLLLLAGPGTRMDLWDFRTGFGVMRWAAYIGLGAAAVAVLLLLVPSFRRAEGMALAAALLIGLVVAFVPWNAMRGARQVPPIHDISTDTERPPQFVDILPLRADAPNPADYGGAEIARQQLAAYPELGPYTSALPPAQAYGKALEAAKKMGWDIVASDPASGRIEASDTTMWFGFTDDVVIRVEAEGHGSRIDVRSVSRVGKSDVGTNAKRIRAYLAALARLG</sequence>